<evidence type="ECO:0000256" key="1">
    <source>
        <dbReference type="SAM" id="MobiDB-lite"/>
    </source>
</evidence>
<protein>
    <submittedName>
        <fullName evidence="2">DUF6335 family protein</fullName>
    </submittedName>
</protein>
<evidence type="ECO:0000313" key="3">
    <source>
        <dbReference type="Proteomes" id="UP001464891"/>
    </source>
</evidence>
<organism evidence="2 3">
    <name type="scientific">Trichocoleus desertorum GB2-A4</name>
    <dbReference type="NCBI Taxonomy" id="2933944"/>
    <lineage>
        <taxon>Bacteria</taxon>
        <taxon>Bacillati</taxon>
        <taxon>Cyanobacteriota</taxon>
        <taxon>Cyanophyceae</taxon>
        <taxon>Leptolyngbyales</taxon>
        <taxon>Trichocoleusaceae</taxon>
        <taxon>Trichocoleus</taxon>
    </lineage>
</organism>
<dbReference type="EMBL" id="JAMPKM010000009">
    <property type="protein sequence ID" value="MEP0818506.1"/>
    <property type="molecule type" value="Genomic_DNA"/>
</dbReference>
<proteinExistence type="predicted"/>
<dbReference type="Pfam" id="PF19861">
    <property type="entry name" value="DUF6335"/>
    <property type="match status" value="1"/>
</dbReference>
<feature type="region of interest" description="Disordered" evidence="1">
    <location>
        <begin position="1"/>
        <end position="80"/>
    </location>
</feature>
<feature type="compositionally biased region" description="Acidic residues" evidence="1">
    <location>
        <begin position="43"/>
        <end position="57"/>
    </location>
</feature>
<comment type="caution">
    <text evidence="2">The sequence shown here is derived from an EMBL/GenBank/DDBJ whole genome shotgun (WGS) entry which is preliminary data.</text>
</comment>
<reference evidence="2 3" key="1">
    <citation type="submission" date="2022-04" db="EMBL/GenBank/DDBJ databases">
        <title>Positive selection, recombination, and allopatry shape intraspecific diversity of widespread and dominant cyanobacteria.</title>
        <authorList>
            <person name="Wei J."/>
            <person name="Shu W."/>
            <person name="Hu C."/>
        </authorList>
    </citation>
    <scope>NUCLEOTIDE SEQUENCE [LARGE SCALE GENOMIC DNA]</scope>
    <source>
        <strain evidence="2 3">GB2-A4</strain>
    </source>
</reference>
<dbReference type="InterPro" id="IPR046298">
    <property type="entry name" value="DUF6335"/>
</dbReference>
<accession>A0ABV0J9P8</accession>
<evidence type="ECO:0000313" key="2">
    <source>
        <dbReference type="EMBL" id="MEP0818506.1"/>
    </source>
</evidence>
<keyword evidence="3" id="KW-1185">Reference proteome</keyword>
<gene>
    <name evidence="2" type="ORF">NC998_15515</name>
</gene>
<feature type="region of interest" description="Disordered" evidence="1">
    <location>
        <begin position="154"/>
        <end position="174"/>
    </location>
</feature>
<dbReference type="Proteomes" id="UP001464891">
    <property type="component" value="Unassembled WGS sequence"/>
</dbReference>
<sequence length="174" mass="19041">MANQTSSGAKSGPGSEPGLNASQHVDAPELNEYTDTNPALFSDEAEGAEEIADDDVPQEVTESYGTGVKDQPGWTTGGRTMYNRRQAYNETSPELSGGDVDAAWTMHMEGEEMVGGTVATPDQDIVDDLGAAMGTEMRDREDFYGNDKFAQRDEHRWDLDPASAEDYQNRHQEE</sequence>
<dbReference type="RefSeq" id="WP_242016941.1">
    <property type="nucleotide sequence ID" value="NZ_JAMPKM010000009.1"/>
</dbReference>
<name>A0ABV0J9P8_9CYAN</name>